<protein>
    <submittedName>
        <fullName evidence="1">Uncharacterized protein</fullName>
    </submittedName>
</protein>
<dbReference type="EMBL" id="GBRH01247703">
    <property type="protein sequence ID" value="JAD50192.1"/>
    <property type="molecule type" value="Transcribed_RNA"/>
</dbReference>
<organism evidence="1">
    <name type="scientific">Arundo donax</name>
    <name type="common">Giant reed</name>
    <name type="synonym">Donax arundinaceus</name>
    <dbReference type="NCBI Taxonomy" id="35708"/>
    <lineage>
        <taxon>Eukaryota</taxon>
        <taxon>Viridiplantae</taxon>
        <taxon>Streptophyta</taxon>
        <taxon>Embryophyta</taxon>
        <taxon>Tracheophyta</taxon>
        <taxon>Spermatophyta</taxon>
        <taxon>Magnoliopsida</taxon>
        <taxon>Liliopsida</taxon>
        <taxon>Poales</taxon>
        <taxon>Poaceae</taxon>
        <taxon>PACMAD clade</taxon>
        <taxon>Arundinoideae</taxon>
        <taxon>Arundineae</taxon>
        <taxon>Arundo</taxon>
    </lineage>
</organism>
<reference evidence="1" key="1">
    <citation type="submission" date="2014-09" db="EMBL/GenBank/DDBJ databases">
        <authorList>
            <person name="Magalhaes I.L.F."/>
            <person name="Oliveira U."/>
            <person name="Santos F.R."/>
            <person name="Vidigal T.H.D.A."/>
            <person name="Brescovit A.D."/>
            <person name="Santos A.J."/>
        </authorList>
    </citation>
    <scope>NUCLEOTIDE SEQUENCE</scope>
    <source>
        <tissue evidence="1">Shoot tissue taken approximately 20 cm above the soil surface</tissue>
    </source>
</reference>
<evidence type="ECO:0000313" key="1">
    <source>
        <dbReference type="EMBL" id="JAD50192.1"/>
    </source>
</evidence>
<accession>A0A0A9ASZ3</accession>
<name>A0A0A9ASZ3_ARUDO</name>
<dbReference type="AlphaFoldDB" id="A0A0A9ASZ3"/>
<reference evidence="1" key="2">
    <citation type="journal article" date="2015" name="Data Brief">
        <title>Shoot transcriptome of the giant reed, Arundo donax.</title>
        <authorList>
            <person name="Barrero R.A."/>
            <person name="Guerrero F.D."/>
            <person name="Moolhuijzen P."/>
            <person name="Goolsby J.A."/>
            <person name="Tidwell J."/>
            <person name="Bellgard S.E."/>
            <person name="Bellgard M.I."/>
        </authorList>
    </citation>
    <scope>NUCLEOTIDE SEQUENCE</scope>
    <source>
        <tissue evidence="1">Shoot tissue taken approximately 20 cm above the soil surface</tissue>
    </source>
</reference>
<proteinExistence type="predicted"/>
<sequence length="17" mass="2006">MKGEIHNKKCSNPIFFL</sequence>